<sequence>FVSTLDPVKNNIIQFFEVFEHRGPTCLAFELLGRSLFDHLVDRALNPLPLTEIRQVAQQMLTVLDALRGIGIIHSDIKPDNIMLCNNQDGHPGVRVKLTDFGVSFTASKATPGMVIQPLGYRAPKVILGFPITEAIDMRDIILILGLPAHHLLSAGINTHTFFNKYKYPDCEETKWWLKTQKEYHIASGKFPPKWDPTFISLYHLIQNKSDPQMWQGEMALVSLLKSLLHTDPEERTTPLEALRHSFFTAAHLMSETEELPIATSGKNSAGSAALCSNHGVIETSHTGDGAATHGERDAIGSAENKSAARKSSAEEVPPSAIDGSPSHSFTNKLHTNDGAATHGDRDAFGSAEMKKSAVGKTDFISEEMPDIFMTPPATVGSPSATVGSPSCSLTDEHLGRGAPAGRKDTPGSSIKESAARKRKSSFFSVRRNPL</sequence>
<feature type="non-terminal residue" evidence="1">
    <location>
        <position position="1"/>
    </location>
</feature>
<organism evidence="1 2">
    <name type="scientific">Scortum barcoo</name>
    <name type="common">barcoo grunter</name>
    <dbReference type="NCBI Taxonomy" id="214431"/>
    <lineage>
        <taxon>Eukaryota</taxon>
        <taxon>Metazoa</taxon>
        <taxon>Chordata</taxon>
        <taxon>Craniata</taxon>
        <taxon>Vertebrata</taxon>
        <taxon>Euteleostomi</taxon>
        <taxon>Actinopterygii</taxon>
        <taxon>Neopterygii</taxon>
        <taxon>Teleostei</taxon>
        <taxon>Neoteleostei</taxon>
        <taxon>Acanthomorphata</taxon>
        <taxon>Eupercaria</taxon>
        <taxon>Centrarchiformes</taxon>
        <taxon>Terapontoidei</taxon>
        <taxon>Terapontidae</taxon>
        <taxon>Scortum</taxon>
    </lineage>
</organism>
<reference evidence="1" key="1">
    <citation type="submission" date="2022-04" db="EMBL/GenBank/DDBJ databases">
        <title>Jade perch genome.</title>
        <authorList>
            <person name="Chao B."/>
        </authorList>
    </citation>
    <scope>NUCLEOTIDE SEQUENCE</scope>
    <source>
        <strain evidence="1">CB-2022</strain>
    </source>
</reference>
<dbReference type="EMBL" id="CM041541">
    <property type="protein sequence ID" value="KAI3366049.1"/>
    <property type="molecule type" value="Genomic_DNA"/>
</dbReference>
<accession>A0ACB8WE24</accession>
<name>A0ACB8WE24_9TELE</name>
<keyword evidence="2" id="KW-1185">Reference proteome</keyword>
<comment type="caution">
    <text evidence="1">The sequence shown here is derived from an EMBL/GenBank/DDBJ whole genome shotgun (WGS) entry which is preliminary data.</text>
</comment>
<proteinExistence type="predicted"/>
<dbReference type="Proteomes" id="UP000831701">
    <property type="component" value="Chromosome 11"/>
</dbReference>
<protein>
    <submittedName>
        <fullName evidence="1">Uncharacterized protein</fullName>
    </submittedName>
</protein>
<feature type="non-terminal residue" evidence="1">
    <location>
        <position position="435"/>
    </location>
</feature>
<gene>
    <name evidence="1" type="ORF">L3Q82_009885</name>
</gene>
<evidence type="ECO:0000313" key="1">
    <source>
        <dbReference type="EMBL" id="KAI3366049.1"/>
    </source>
</evidence>
<evidence type="ECO:0000313" key="2">
    <source>
        <dbReference type="Proteomes" id="UP000831701"/>
    </source>
</evidence>